<dbReference type="InterPro" id="IPR051796">
    <property type="entry name" value="ISF_SsuE-like"/>
</dbReference>
<accession>A0A644Z286</accession>
<evidence type="ECO:0000256" key="1">
    <source>
        <dbReference type="ARBA" id="ARBA00022630"/>
    </source>
</evidence>
<gene>
    <name evidence="4" type="primary">ywqN_6</name>
    <name evidence="4" type="ORF">SDC9_81570</name>
</gene>
<dbReference type="SUPFAM" id="SSF52218">
    <property type="entry name" value="Flavoproteins"/>
    <property type="match status" value="1"/>
</dbReference>
<dbReference type="EMBL" id="VSSQ01007142">
    <property type="protein sequence ID" value="MPM34980.1"/>
    <property type="molecule type" value="Genomic_DNA"/>
</dbReference>
<organism evidence="4">
    <name type="scientific">bioreactor metagenome</name>
    <dbReference type="NCBI Taxonomy" id="1076179"/>
    <lineage>
        <taxon>unclassified sequences</taxon>
        <taxon>metagenomes</taxon>
        <taxon>ecological metagenomes</taxon>
    </lineage>
</organism>
<sequence length="176" mass="20051">MQMMIVYGSPRKNGNSATLARAFSEEASKQYECSETFLQESSIEPCKACNWCKTHRRCLIEDDMNSLCERVKEADALCFATPVYWWGVSAQLKLFIDRLYQLELASFADKKLYVIAVGEDTLDGVQYRLIREQFEAICEYSTMKFAGYLPVSADDKHPIDKQSDALASARELLRAT</sequence>
<evidence type="ECO:0000259" key="3">
    <source>
        <dbReference type="Pfam" id="PF03358"/>
    </source>
</evidence>
<dbReference type="AlphaFoldDB" id="A0A644Z286"/>
<dbReference type="PANTHER" id="PTHR43278">
    <property type="entry name" value="NAD(P)H-DEPENDENT FMN-CONTAINING OXIDOREDUCTASE YWQN-RELATED"/>
    <property type="match status" value="1"/>
</dbReference>
<comment type="caution">
    <text evidence="4">The sequence shown here is derived from an EMBL/GenBank/DDBJ whole genome shotgun (WGS) entry which is preliminary data.</text>
</comment>
<dbReference type="PANTHER" id="PTHR43278:SF4">
    <property type="entry name" value="NAD(P)H-DEPENDENT FMN-CONTAINING OXIDOREDUCTASE YWQN-RELATED"/>
    <property type="match status" value="1"/>
</dbReference>
<dbReference type="GO" id="GO:0016491">
    <property type="term" value="F:oxidoreductase activity"/>
    <property type="evidence" value="ECO:0007669"/>
    <property type="project" value="UniProtKB-KW"/>
</dbReference>
<evidence type="ECO:0000313" key="4">
    <source>
        <dbReference type="EMBL" id="MPM34980.1"/>
    </source>
</evidence>
<dbReference type="InterPro" id="IPR029039">
    <property type="entry name" value="Flavoprotein-like_sf"/>
</dbReference>
<dbReference type="EC" id="1.-.-.-" evidence="4"/>
<proteinExistence type="predicted"/>
<evidence type="ECO:0000256" key="2">
    <source>
        <dbReference type="ARBA" id="ARBA00022643"/>
    </source>
</evidence>
<reference evidence="4" key="1">
    <citation type="submission" date="2019-08" db="EMBL/GenBank/DDBJ databases">
        <authorList>
            <person name="Kucharzyk K."/>
            <person name="Murdoch R.W."/>
            <person name="Higgins S."/>
            <person name="Loffler F."/>
        </authorList>
    </citation>
    <scope>NUCLEOTIDE SEQUENCE</scope>
</reference>
<keyword evidence="2" id="KW-0288">FMN</keyword>
<dbReference type="Gene3D" id="3.40.50.360">
    <property type="match status" value="1"/>
</dbReference>
<name>A0A644Z286_9ZZZZ</name>
<keyword evidence="1" id="KW-0285">Flavoprotein</keyword>
<feature type="domain" description="NADPH-dependent FMN reductase-like" evidence="3">
    <location>
        <begin position="1"/>
        <end position="121"/>
    </location>
</feature>
<keyword evidence="4" id="KW-0560">Oxidoreductase</keyword>
<dbReference type="Pfam" id="PF03358">
    <property type="entry name" value="FMN_red"/>
    <property type="match status" value="1"/>
</dbReference>
<dbReference type="InterPro" id="IPR005025">
    <property type="entry name" value="FMN_Rdtase-like_dom"/>
</dbReference>
<protein>
    <submittedName>
        <fullName evidence="4">Putative NAD(P)H-dependent FMN-containing oxidoreductase YwqN</fullName>
        <ecNumber evidence="4">1.-.-.-</ecNumber>
    </submittedName>
</protein>